<protein>
    <submittedName>
        <fullName evidence="2">Uncharacterized protein</fullName>
    </submittedName>
</protein>
<sequence length="128" mass="13688">MLEGASPLSDRSASSRKSEEVITDEPHGDRSTSFFIALGLCLDLLRAKSEGLVPIGIPLGLIPRLMTKGESAWCKVKIEGSREKFPSGRHTFSRSEGIQCPTTDSSRNCDIGAELGMAVSGHPPLFTG</sequence>
<gene>
    <name evidence="2" type="ORF">V6N11_073120</name>
</gene>
<dbReference type="EMBL" id="JBBPBN010000073">
    <property type="protein sequence ID" value="KAK8984970.1"/>
    <property type="molecule type" value="Genomic_DNA"/>
</dbReference>
<keyword evidence="3" id="KW-1185">Reference proteome</keyword>
<name>A0ABR2P969_9ROSI</name>
<feature type="region of interest" description="Disordered" evidence="1">
    <location>
        <begin position="1"/>
        <end position="30"/>
    </location>
</feature>
<comment type="caution">
    <text evidence="2">The sequence shown here is derived from an EMBL/GenBank/DDBJ whole genome shotgun (WGS) entry which is preliminary data.</text>
</comment>
<evidence type="ECO:0000313" key="3">
    <source>
        <dbReference type="Proteomes" id="UP001396334"/>
    </source>
</evidence>
<accession>A0ABR2P969</accession>
<reference evidence="2 3" key="1">
    <citation type="journal article" date="2024" name="G3 (Bethesda)">
        <title>Genome assembly of Hibiscus sabdariffa L. provides insights into metabolisms of medicinal natural products.</title>
        <authorList>
            <person name="Kim T."/>
        </authorList>
    </citation>
    <scope>NUCLEOTIDE SEQUENCE [LARGE SCALE GENOMIC DNA]</scope>
    <source>
        <strain evidence="2">TK-2024</strain>
        <tissue evidence="2">Old leaves</tissue>
    </source>
</reference>
<evidence type="ECO:0000313" key="2">
    <source>
        <dbReference type="EMBL" id="KAK8984970.1"/>
    </source>
</evidence>
<proteinExistence type="predicted"/>
<feature type="compositionally biased region" description="Basic and acidic residues" evidence="1">
    <location>
        <begin position="16"/>
        <end position="30"/>
    </location>
</feature>
<evidence type="ECO:0000256" key="1">
    <source>
        <dbReference type="SAM" id="MobiDB-lite"/>
    </source>
</evidence>
<organism evidence="2 3">
    <name type="scientific">Hibiscus sabdariffa</name>
    <name type="common">roselle</name>
    <dbReference type="NCBI Taxonomy" id="183260"/>
    <lineage>
        <taxon>Eukaryota</taxon>
        <taxon>Viridiplantae</taxon>
        <taxon>Streptophyta</taxon>
        <taxon>Embryophyta</taxon>
        <taxon>Tracheophyta</taxon>
        <taxon>Spermatophyta</taxon>
        <taxon>Magnoliopsida</taxon>
        <taxon>eudicotyledons</taxon>
        <taxon>Gunneridae</taxon>
        <taxon>Pentapetalae</taxon>
        <taxon>rosids</taxon>
        <taxon>malvids</taxon>
        <taxon>Malvales</taxon>
        <taxon>Malvaceae</taxon>
        <taxon>Malvoideae</taxon>
        <taxon>Hibiscus</taxon>
    </lineage>
</organism>
<dbReference type="Proteomes" id="UP001396334">
    <property type="component" value="Unassembled WGS sequence"/>
</dbReference>